<dbReference type="SUPFAM" id="SSF55347">
    <property type="entry name" value="Glyceraldehyde-3-phosphate dehydrogenase-like, C-terminal domain"/>
    <property type="match status" value="1"/>
</dbReference>
<keyword evidence="1" id="KW-0732">Signal</keyword>
<feature type="signal peptide" evidence="1">
    <location>
        <begin position="1"/>
        <end position="36"/>
    </location>
</feature>
<organism evidence="4 5">
    <name type="scientific">Neokomagataea anthophila</name>
    <dbReference type="NCBI Taxonomy" id="2826925"/>
    <lineage>
        <taxon>Bacteria</taxon>
        <taxon>Pseudomonadati</taxon>
        <taxon>Pseudomonadota</taxon>
        <taxon>Alphaproteobacteria</taxon>
        <taxon>Acetobacterales</taxon>
        <taxon>Acetobacteraceae</taxon>
        <taxon>Neokomagataea</taxon>
    </lineage>
</organism>
<dbReference type="InterPro" id="IPR006311">
    <property type="entry name" value="TAT_signal"/>
</dbReference>
<proteinExistence type="predicted"/>
<evidence type="ECO:0000313" key="5">
    <source>
        <dbReference type="Proteomes" id="UP000677812"/>
    </source>
</evidence>
<feature type="domain" description="Gfo/Idh/MocA-like oxidoreductase C-terminal" evidence="3">
    <location>
        <begin position="203"/>
        <end position="402"/>
    </location>
</feature>
<feature type="chain" id="PRO_5046543982" evidence="1">
    <location>
        <begin position="37"/>
        <end position="411"/>
    </location>
</feature>
<keyword evidence="5" id="KW-1185">Reference proteome</keyword>
<evidence type="ECO:0000256" key="1">
    <source>
        <dbReference type="SAM" id="SignalP"/>
    </source>
</evidence>
<dbReference type="EMBL" id="JAGRQH010000001">
    <property type="protein sequence ID" value="MBR0558834.1"/>
    <property type="molecule type" value="Genomic_DNA"/>
</dbReference>
<dbReference type="InterPro" id="IPR004104">
    <property type="entry name" value="Gfo/Idh/MocA-like_OxRdtase_C"/>
</dbReference>
<dbReference type="InterPro" id="IPR008354">
    <property type="entry name" value="Glc-Fru_OxRdtase_bac"/>
</dbReference>
<accession>A0ABS5E4L2</accession>
<evidence type="ECO:0000259" key="3">
    <source>
        <dbReference type="Pfam" id="PF02894"/>
    </source>
</evidence>
<dbReference type="PANTHER" id="PTHR43249:SF1">
    <property type="entry name" value="D-GLUCOSIDE 3-DEHYDROGENASE"/>
    <property type="match status" value="1"/>
</dbReference>
<dbReference type="InterPro" id="IPR052515">
    <property type="entry name" value="Gfo/Idh/MocA_Oxidoreductase"/>
</dbReference>
<feature type="domain" description="Gfo/Idh/MocA-like oxidoreductase N-terminal" evidence="2">
    <location>
        <begin position="65"/>
        <end position="189"/>
    </location>
</feature>
<sequence>MTQKKHSAPKTHTSRRTLLSIGSLAAVGSLANTALAQSFTAPPNHLTGRPYPTPIRPLPEGKRTFGYAIVGLGKYALNQILPAFAECQHARLEALVSGDRNKALKVAQQYNLNEDSIYSYENFDNIIHNPKIDAVYIILPNALHADFTIRAFRAGKHVMCEKPMATTIEDAQRMIDAGKRANKQLMIGYRCHYDPLNRQAVSVIRNGRLGTPKILTTDNTDILDFQDPSAQWRVTKALSGGGSLMDIGIYGINASRYLLNEDPIEVMAMTVPPKNPNFGDVEDRITWLMRYRSGAMVHGSSSFSTAATTRFGLQGDKANLTMDPATGYYGNRVELHETDETEVWTPRMFTIPQLNQFSAQLDHLPEAIQKKAPITSTGEEGLQDLKIIQAIYKAAETQKPVSTDWGNWRLG</sequence>
<dbReference type="SUPFAM" id="SSF51735">
    <property type="entry name" value="NAD(P)-binding Rossmann-fold domains"/>
    <property type="match status" value="1"/>
</dbReference>
<dbReference type="Pfam" id="PF02894">
    <property type="entry name" value="GFO_IDH_MocA_C"/>
    <property type="match status" value="1"/>
</dbReference>
<gene>
    <name evidence="4" type="ORF">KB213_01990</name>
</gene>
<reference evidence="4 5" key="1">
    <citation type="submission" date="2021-04" db="EMBL/GenBank/DDBJ databases">
        <title>The complete genome sequence of Neokomagataea sp. TBRC 2177.</title>
        <authorList>
            <person name="Charoenyingcharoen P."/>
            <person name="Yukphan P."/>
        </authorList>
    </citation>
    <scope>NUCLEOTIDE SEQUENCE [LARGE SCALE GENOMIC DNA]</scope>
    <source>
        <strain evidence="4 5">TBRC 2177</strain>
    </source>
</reference>
<dbReference type="PANTHER" id="PTHR43249">
    <property type="entry name" value="UDP-N-ACETYL-2-AMINO-2-DEOXY-D-GLUCURONATE OXIDASE"/>
    <property type="match status" value="1"/>
</dbReference>
<protein>
    <submittedName>
        <fullName evidence="4">Gfo/Idh/MocA family oxidoreductase</fullName>
    </submittedName>
</protein>
<dbReference type="RefSeq" id="WP_211680380.1">
    <property type="nucleotide sequence ID" value="NZ_JAGRQH010000001.1"/>
</dbReference>
<evidence type="ECO:0000313" key="4">
    <source>
        <dbReference type="EMBL" id="MBR0558834.1"/>
    </source>
</evidence>
<name>A0ABS5E4L2_9PROT</name>
<dbReference type="PROSITE" id="PS51318">
    <property type="entry name" value="TAT"/>
    <property type="match status" value="1"/>
</dbReference>
<dbReference type="PRINTS" id="PR01775">
    <property type="entry name" value="GLFROXRDTASE"/>
</dbReference>
<dbReference type="Gene3D" id="3.30.360.10">
    <property type="entry name" value="Dihydrodipicolinate Reductase, domain 2"/>
    <property type="match status" value="1"/>
</dbReference>
<dbReference type="InterPro" id="IPR000683">
    <property type="entry name" value="Gfo/Idh/MocA-like_OxRdtase_N"/>
</dbReference>
<comment type="caution">
    <text evidence="4">The sequence shown here is derived from an EMBL/GenBank/DDBJ whole genome shotgun (WGS) entry which is preliminary data.</text>
</comment>
<dbReference type="Pfam" id="PF01408">
    <property type="entry name" value="GFO_IDH_MocA"/>
    <property type="match status" value="1"/>
</dbReference>
<dbReference type="Proteomes" id="UP000677812">
    <property type="component" value="Unassembled WGS sequence"/>
</dbReference>
<dbReference type="Gene3D" id="3.40.50.720">
    <property type="entry name" value="NAD(P)-binding Rossmann-like Domain"/>
    <property type="match status" value="1"/>
</dbReference>
<dbReference type="InterPro" id="IPR036291">
    <property type="entry name" value="NAD(P)-bd_dom_sf"/>
</dbReference>
<evidence type="ECO:0000259" key="2">
    <source>
        <dbReference type="Pfam" id="PF01408"/>
    </source>
</evidence>